<reference evidence="1 2" key="1">
    <citation type="journal article" date="2011" name="PLoS Genet.">
        <title>Genomic analysis of the necrotrophic fungal pathogens Sclerotinia sclerotiorum and Botrytis cinerea.</title>
        <authorList>
            <person name="Amselem J."/>
            <person name="Cuomo C.A."/>
            <person name="van Kan J.A."/>
            <person name="Viaud M."/>
            <person name="Benito E.P."/>
            <person name="Couloux A."/>
            <person name="Coutinho P.M."/>
            <person name="de Vries R.P."/>
            <person name="Dyer P.S."/>
            <person name="Fillinger S."/>
            <person name="Fournier E."/>
            <person name="Gout L."/>
            <person name="Hahn M."/>
            <person name="Kohn L."/>
            <person name="Lapalu N."/>
            <person name="Plummer K.M."/>
            <person name="Pradier J.M."/>
            <person name="Quevillon E."/>
            <person name="Sharon A."/>
            <person name="Simon A."/>
            <person name="ten Have A."/>
            <person name="Tudzynski B."/>
            <person name="Tudzynski P."/>
            <person name="Wincker P."/>
            <person name="Andrew M."/>
            <person name="Anthouard V."/>
            <person name="Beever R.E."/>
            <person name="Beffa R."/>
            <person name="Benoit I."/>
            <person name="Bouzid O."/>
            <person name="Brault B."/>
            <person name="Chen Z."/>
            <person name="Choquer M."/>
            <person name="Collemare J."/>
            <person name="Cotton P."/>
            <person name="Danchin E.G."/>
            <person name="Da Silva C."/>
            <person name="Gautier A."/>
            <person name="Giraud C."/>
            <person name="Giraud T."/>
            <person name="Gonzalez C."/>
            <person name="Grossetete S."/>
            <person name="Guldener U."/>
            <person name="Henrissat B."/>
            <person name="Howlett B.J."/>
            <person name="Kodira C."/>
            <person name="Kretschmer M."/>
            <person name="Lappartient A."/>
            <person name="Leroch M."/>
            <person name="Levis C."/>
            <person name="Mauceli E."/>
            <person name="Neuveglise C."/>
            <person name="Oeser B."/>
            <person name="Pearson M."/>
            <person name="Poulain J."/>
            <person name="Poussereau N."/>
            <person name="Quesneville H."/>
            <person name="Rascle C."/>
            <person name="Schumacher J."/>
            <person name="Segurens B."/>
            <person name="Sexton A."/>
            <person name="Silva E."/>
            <person name="Sirven C."/>
            <person name="Soanes D.M."/>
            <person name="Talbot N.J."/>
            <person name="Templeton M."/>
            <person name="Yandava C."/>
            <person name="Yarden O."/>
            <person name="Zeng Q."/>
            <person name="Rollins J.A."/>
            <person name="Lebrun M.H."/>
            <person name="Dickman M."/>
        </authorList>
    </citation>
    <scope>NUCLEOTIDE SEQUENCE [LARGE SCALE GENOMIC DNA]</scope>
    <source>
        <strain evidence="1 2">B05.10</strain>
    </source>
</reference>
<dbReference type="Proteomes" id="UP000001798">
    <property type="component" value="Chromosome 15"/>
</dbReference>
<name>A0A384K4I4_BOTFB</name>
<dbReference type="KEGG" id="bfu:BCIN_15g02810"/>
<gene>
    <name evidence="1" type="ORF">BCIN_15g02810</name>
</gene>
<keyword evidence="2" id="KW-1185">Reference proteome</keyword>
<dbReference type="GeneID" id="36394929"/>
<dbReference type="OrthoDB" id="3548744at2759"/>
<evidence type="ECO:0000313" key="1">
    <source>
        <dbReference type="EMBL" id="ATZ57739.1"/>
    </source>
</evidence>
<accession>A0A384K4I4</accession>
<dbReference type="VEuPathDB" id="FungiDB:Bcin15g02810"/>
<proteinExistence type="predicted"/>
<reference evidence="1 2" key="3">
    <citation type="journal article" date="2017" name="Mol. Plant Pathol.">
        <title>A gapless genome sequence of the fungus Botrytis cinerea.</title>
        <authorList>
            <person name="Van Kan J.A."/>
            <person name="Stassen J.H."/>
            <person name="Mosbach A."/>
            <person name="Van Der Lee T.A."/>
            <person name="Faino L."/>
            <person name="Farmer A.D."/>
            <person name="Papasotiriou D.G."/>
            <person name="Zhou S."/>
            <person name="Seidl M.F."/>
            <person name="Cottam E."/>
            <person name="Edel D."/>
            <person name="Hahn M."/>
            <person name="Schwartz D.C."/>
            <person name="Dietrich R.A."/>
            <person name="Widdison S."/>
            <person name="Scalliet G."/>
        </authorList>
    </citation>
    <scope>NUCLEOTIDE SEQUENCE [LARGE SCALE GENOMIC DNA]</scope>
    <source>
        <strain evidence="1 2">B05.10</strain>
    </source>
</reference>
<organism evidence="1 2">
    <name type="scientific">Botryotinia fuckeliana (strain B05.10)</name>
    <name type="common">Noble rot fungus</name>
    <name type="synonym">Botrytis cinerea</name>
    <dbReference type="NCBI Taxonomy" id="332648"/>
    <lineage>
        <taxon>Eukaryota</taxon>
        <taxon>Fungi</taxon>
        <taxon>Dikarya</taxon>
        <taxon>Ascomycota</taxon>
        <taxon>Pezizomycotina</taxon>
        <taxon>Leotiomycetes</taxon>
        <taxon>Helotiales</taxon>
        <taxon>Sclerotiniaceae</taxon>
        <taxon>Botrytis</taxon>
    </lineage>
</organism>
<evidence type="ECO:0000313" key="2">
    <source>
        <dbReference type="Proteomes" id="UP000001798"/>
    </source>
</evidence>
<reference evidence="1 2" key="2">
    <citation type="journal article" date="2012" name="Eukaryot. Cell">
        <title>Genome update of Botrytis cinerea strains B05.10 and T4.</title>
        <authorList>
            <person name="Staats M."/>
            <person name="van Kan J.A."/>
        </authorList>
    </citation>
    <scope>NUCLEOTIDE SEQUENCE [LARGE SCALE GENOMIC DNA]</scope>
    <source>
        <strain evidence="1 2">B05.10</strain>
    </source>
</reference>
<sequence length="117" mass="12864">MISSVALLQNSPLSHPRQNPSPHIHLTLRSIHSRFPASHNLLHVDISPDSPFPRRNQHAAVAKRGTRNEAETVIPVTSCPFEASRWSALVIPVLLSPRRLTEFAAPSPSHCTLVACI</sequence>
<dbReference type="RefSeq" id="XP_024553327.1">
    <property type="nucleotide sequence ID" value="XM_024697511.1"/>
</dbReference>
<dbReference type="AlphaFoldDB" id="A0A384K4I4"/>
<protein>
    <submittedName>
        <fullName evidence="1">Uncharacterized protein</fullName>
    </submittedName>
</protein>
<dbReference type="EMBL" id="CP009819">
    <property type="protein sequence ID" value="ATZ57739.1"/>
    <property type="molecule type" value="Genomic_DNA"/>
</dbReference>